<dbReference type="eggNOG" id="KOG0988">
    <property type="taxonomic scope" value="Eukaryota"/>
</dbReference>
<evidence type="ECO:0000256" key="1">
    <source>
        <dbReference type="RuleBase" id="RU363098"/>
    </source>
</evidence>
<dbReference type="InterPro" id="IPR007855">
    <property type="entry name" value="RDRP"/>
</dbReference>
<dbReference type="GeneID" id="19977157"/>
<dbReference type="GO" id="GO:0031380">
    <property type="term" value="C:nuclear RNA-directed RNA polymerase complex"/>
    <property type="evidence" value="ECO:0007669"/>
    <property type="project" value="TreeGrafter"/>
</dbReference>
<keyword evidence="1" id="KW-0808">Transferase</keyword>
<keyword evidence="1" id="KW-0696">RNA-directed RNA polymerase</keyword>
<evidence type="ECO:0000313" key="4">
    <source>
        <dbReference type="EMBL" id="ETN44943.1"/>
    </source>
</evidence>
<dbReference type="STRING" id="1220924.W2SAA6"/>
<dbReference type="GO" id="GO:0030422">
    <property type="term" value="P:siRNA processing"/>
    <property type="evidence" value="ECO:0007669"/>
    <property type="project" value="TreeGrafter"/>
</dbReference>
<proteinExistence type="inferred from homology"/>
<name>W2SAA6_CYPE1</name>
<protein>
    <recommendedName>
        <fullName evidence="1">RNA-dependent RNA polymerase</fullName>
        <ecNumber evidence="1">2.7.7.48</ecNumber>
    </recommendedName>
</protein>
<gene>
    <name evidence="4" type="ORF">HMPREF1541_09818</name>
</gene>
<dbReference type="GO" id="GO:0003968">
    <property type="term" value="F:RNA-directed RNA polymerase activity"/>
    <property type="evidence" value="ECO:0007669"/>
    <property type="project" value="UniProtKB-KW"/>
</dbReference>
<dbReference type="AlphaFoldDB" id="W2SAA6"/>
<dbReference type="InterPro" id="IPR057503">
    <property type="entry name" value="PH_RdRP"/>
</dbReference>
<dbReference type="InParanoid" id="W2SAA6"/>
<dbReference type="GO" id="GO:0003723">
    <property type="term" value="F:RNA binding"/>
    <property type="evidence" value="ECO:0007669"/>
    <property type="project" value="UniProtKB-KW"/>
</dbReference>
<evidence type="ECO:0000259" key="3">
    <source>
        <dbReference type="Pfam" id="PF25358"/>
    </source>
</evidence>
<evidence type="ECO:0000259" key="2">
    <source>
        <dbReference type="Pfam" id="PF05183"/>
    </source>
</evidence>
<organism evidence="4 5">
    <name type="scientific">Cyphellophora europaea (strain CBS 101466)</name>
    <name type="common">Phialophora europaea</name>
    <dbReference type="NCBI Taxonomy" id="1220924"/>
    <lineage>
        <taxon>Eukaryota</taxon>
        <taxon>Fungi</taxon>
        <taxon>Dikarya</taxon>
        <taxon>Ascomycota</taxon>
        <taxon>Pezizomycotina</taxon>
        <taxon>Eurotiomycetes</taxon>
        <taxon>Chaetothyriomycetidae</taxon>
        <taxon>Chaetothyriales</taxon>
        <taxon>Cyphellophoraceae</taxon>
        <taxon>Cyphellophora</taxon>
    </lineage>
</organism>
<dbReference type="EC" id="2.7.7.48" evidence="1"/>
<dbReference type="OrthoDB" id="6513042at2759"/>
<accession>W2SAA6</accession>
<feature type="domain" description="RDRP core" evidence="2">
    <location>
        <begin position="412"/>
        <end position="986"/>
    </location>
</feature>
<sequence>MDIFITSLDSRLNRESLHDSLKPFLLKSQIHIFDVRKAVGKTFATVTIADLQKAQAFLSQATANPSFFRSPSGRPAQFQISRKPIDEFRLKVLRKEEKDRHNVKAWQKKAIEAAATEAGTRERGLEFSTLMCGRWESKGKAVMFRPYFEAHPKGRLTRDGRTLVLRLEELAGNGYDLVIDHSTIASLAVSHEKSFSVLTITLFVAPRIIEDRMAAPDTDPLSYAFSALRMGPRPTTKFRVCTLPGLGQATFGSCLTYSLFFPTATVGLHNRIQSMTSRKIPIIVKSEGVLLPLVDYAGSVLRLNAQLDHLKCSYARRFQIEGLWRNGLLSPSEVLQLMPAMLELQSCSGESALTKALQRLNLQMSFLDATTDSTTRGLQEAADALRQPPTLLEDEGISSAARDEVSIYKVTVTPVGHYLSGPELIAANRVLRQYREHSEYFLRVYFADENEDRLEFDRDYSNDEIYRGRFLNVLRNGLEIGGRRFQFLGFSHSSLRSSTVWFMAPFVYQGTLLFARSLIGKLGDFSGIRCPAKCAARIGQAFSETTAAITVDQNVVWPIKDVEYSSYRFTDGCGTMSKSIWKMLKGKSRAPQPTSYQIRYQGAKGMLTLDTRLEGHLIHLRESMVKFTGSPSNELEICGTNAQPLPFKLNRQIIKILEDLKVPESTFLKLQDQDMERLRLSASSKSTAVNFVIHNLKESSSGLPRLLKNLNHIGVDVTEDEFLRDVLGALLQVQLREIKYRSRILVPDAKTLYGISDETDWLKEGEVFVTWQEDDRARHVCLNGRVAVTRSPALHPGDVQVVQAVAPPKDSALWNLRNCIAFSQKGTRDLPSMLSGGDLDGDLYNIIYDDALLPTLSSKPAAYISPPALDIGRPVTAEDMTAFFVDFMQNDQVGRIATLHQVLADCEPTGTFSQSCLALAELHSTAVDFSKSGIKVDVSKIPRAPRERPDFMCPSASAKVVKGIQRAQNDITPSLSGFLGKLYRAVNEDIFFEDLEDDTSSLSSKGPSGSVLRDILGWVQSHVDSDRLKEHRGMARDVREYYEAEVMDIMSSYSIRRHDQLTEKEVFIGTILGRSGAASRLQREQSDYMKNHFNRSLREIKDWMVRQFPEDDGGYEFMGLAAACLYVAVEEESRVDASLKSFGWFAAGLCVPDLVKEQEGSVFSL</sequence>
<dbReference type="PANTHER" id="PTHR23079:SF17">
    <property type="entry name" value="RNA-DEPENDENT RNA POLYMERASE"/>
    <property type="match status" value="1"/>
</dbReference>
<dbReference type="Pfam" id="PF05183">
    <property type="entry name" value="RdRP"/>
    <property type="match status" value="1"/>
</dbReference>
<comment type="similarity">
    <text evidence="1">Belongs to the RdRP family.</text>
</comment>
<dbReference type="Pfam" id="PF25358">
    <property type="entry name" value="PH_fung_RdRP"/>
    <property type="match status" value="1"/>
</dbReference>
<dbReference type="VEuPathDB" id="FungiDB:HMPREF1541_09818"/>
<keyword evidence="1" id="KW-0694">RNA-binding</keyword>
<dbReference type="InterPro" id="IPR057596">
    <property type="entry name" value="RDRP_core"/>
</dbReference>
<dbReference type="EMBL" id="KB822713">
    <property type="protein sequence ID" value="ETN44943.1"/>
    <property type="molecule type" value="Genomic_DNA"/>
</dbReference>
<dbReference type="Proteomes" id="UP000030752">
    <property type="component" value="Unassembled WGS sequence"/>
</dbReference>
<reference evidence="4 5" key="1">
    <citation type="submission" date="2013-03" db="EMBL/GenBank/DDBJ databases">
        <title>The Genome Sequence of Phialophora europaea CBS 101466.</title>
        <authorList>
            <consortium name="The Broad Institute Genomics Platform"/>
            <person name="Cuomo C."/>
            <person name="de Hoog S."/>
            <person name="Gorbushina A."/>
            <person name="Walker B."/>
            <person name="Young S.K."/>
            <person name="Zeng Q."/>
            <person name="Gargeya S."/>
            <person name="Fitzgerald M."/>
            <person name="Haas B."/>
            <person name="Abouelleil A."/>
            <person name="Allen A.W."/>
            <person name="Alvarado L."/>
            <person name="Arachchi H.M."/>
            <person name="Berlin A.M."/>
            <person name="Chapman S.B."/>
            <person name="Gainer-Dewar J."/>
            <person name="Goldberg J."/>
            <person name="Griggs A."/>
            <person name="Gujja S."/>
            <person name="Hansen M."/>
            <person name="Howarth C."/>
            <person name="Imamovic A."/>
            <person name="Ireland A."/>
            <person name="Larimer J."/>
            <person name="McCowan C."/>
            <person name="Murphy C."/>
            <person name="Pearson M."/>
            <person name="Poon T.W."/>
            <person name="Priest M."/>
            <person name="Roberts A."/>
            <person name="Saif S."/>
            <person name="Shea T."/>
            <person name="Sisk P."/>
            <person name="Sykes S."/>
            <person name="Wortman J."/>
            <person name="Nusbaum C."/>
            <person name="Birren B."/>
        </authorList>
    </citation>
    <scope>NUCLEOTIDE SEQUENCE [LARGE SCALE GENOMIC DNA]</scope>
    <source>
        <strain evidence="4 5">CBS 101466</strain>
    </source>
</reference>
<dbReference type="PANTHER" id="PTHR23079">
    <property type="entry name" value="RNA-DEPENDENT RNA POLYMERASE"/>
    <property type="match status" value="1"/>
</dbReference>
<comment type="catalytic activity">
    <reaction evidence="1">
        <text>RNA(n) + a ribonucleoside 5'-triphosphate = RNA(n+1) + diphosphate</text>
        <dbReference type="Rhea" id="RHEA:21248"/>
        <dbReference type="Rhea" id="RHEA-COMP:14527"/>
        <dbReference type="Rhea" id="RHEA-COMP:17342"/>
        <dbReference type="ChEBI" id="CHEBI:33019"/>
        <dbReference type="ChEBI" id="CHEBI:61557"/>
        <dbReference type="ChEBI" id="CHEBI:140395"/>
        <dbReference type="EC" id="2.7.7.48"/>
    </reaction>
</comment>
<feature type="domain" description="RdRP-like PH" evidence="3">
    <location>
        <begin position="125"/>
        <end position="275"/>
    </location>
</feature>
<evidence type="ECO:0000313" key="5">
    <source>
        <dbReference type="Proteomes" id="UP000030752"/>
    </source>
</evidence>
<keyword evidence="1" id="KW-0548">Nucleotidyltransferase</keyword>
<dbReference type="HOGENOM" id="CLU_001366_2_0_1"/>
<dbReference type="RefSeq" id="XP_008712713.1">
    <property type="nucleotide sequence ID" value="XM_008714491.1"/>
</dbReference>
<keyword evidence="5" id="KW-1185">Reference proteome</keyword>